<dbReference type="VEuPathDB" id="FungiDB:MELLADRAFT_62036"/>
<dbReference type="EMBL" id="GL883101">
    <property type="protein sequence ID" value="EGG08220.1"/>
    <property type="molecule type" value="Genomic_DNA"/>
</dbReference>
<sequence length="227" mass="26749">MYHIAQLGPKIKSSQGNCFVVFNDEALRSFMKDATRRAHMLKRHVSETFEGDYQKGYPENNTNQKQHGSVWADWRKKTHEIRKTAENVQWKKLVDPQTNGHEPILLLNGDNENDTRVKSEESVSEFIHKWEIDFKNTIKFLKTAQSEKSGFPALSIKDFCRGIHTFLKQNYPTKISKYQVTLFSEFLHQDSKDRFYAEFWDDFKLLENKKLKNALMKKNSRVKKGKL</sequence>
<protein>
    <submittedName>
        <fullName evidence="1">Uncharacterized protein</fullName>
    </submittedName>
</protein>
<dbReference type="AlphaFoldDB" id="F4RH04"/>
<dbReference type="GeneID" id="18929829"/>
<dbReference type="KEGG" id="mlr:MELLADRAFT_62036"/>
<accession>F4RH04</accession>
<keyword evidence="2" id="KW-1185">Reference proteome</keyword>
<dbReference type="RefSeq" id="XP_007408418.1">
    <property type="nucleotide sequence ID" value="XM_007408356.1"/>
</dbReference>
<gene>
    <name evidence="1" type="ORF">MELLADRAFT_62036</name>
</gene>
<dbReference type="Proteomes" id="UP000001072">
    <property type="component" value="Unassembled WGS sequence"/>
</dbReference>
<organism evidence="2">
    <name type="scientific">Melampsora larici-populina (strain 98AG31 / pathotype 3-4-7)</name>
    <name type="common">Poplar leaf rust fungus</name>
    <dbReference type="NCBI Taxonomy" id="747676"/>
    <lineage>
        <taxon>Eukaryota</taxon>
        <taxon>Fungi</taxon>
        <taxon>Dikarya</taxon>
        <taxon>Basidiomycota</taxon>
        <taxon>Pucciniomycotina</taxon>
        <taxon>Pucciniomycetes</taxon>
        <taxon>Pucciniales</taxon>
        <taxon>Melampsoraceae</taxon>
        <taxon>Melampsora</taxon>
    </lineage>
</organism>
<reference evidence="2" key="1">
    <citation type="journal article" date="2011" name="Proc. Natl. Acad. Sci. U.S.A.">
        <title>Obligate biotrophy features unraveled by the genomic analysis of rust fungi.</title>
        <authorList>
            <person name="Duplessis S."/>
            <person name="Cuomo C.A."/>
            <person name="Lin Y.-C."/>
            <person name="Aerts A."/>
            <person name="Tisserant E."/>
            <person name="Veneault-Fourrey C."/>
            <person name="Joly D.L."/>
            <person name="Hacquard S."/>
            <person name="Amselem J."/>
            <person name="Cantarel B.L."/>
            <person name="Chiu R."/>
            <person name="Coutinho P.M."/>
            <person name="Feau N."/>
            <person name="Field M."/>
            <person name="Frey P."/>
            <person name="Gelhaye E."/>
            <person name="Goldberg J."/>
            <person name="Grabherr M.G."/>
            <person name="Kodira C.D."/>
            <person name="Kohler A."/>
            <person name="Kuees U."/>
            <person name="Lindquist E.A."/>
            <person name="Lucas S.M."/>
            <person name="Mago R."/>
            <person name="Mauceli E."/>
            <person name="Morin E."/>
            <person name="Murat C."/>
            <person name="Pangilinan J.L."/>
            <person name="Park R."/>
            <person name="Pearson M."/>
            <person name="Quesneville H."/>
            <person name="Rouhier N."/>
            <person name="Sakthikumar S."/>
            <person name="Salamov A.A."/>
            <person name="Schmutz J."/>
            <person name="Selles B."/>
            <person name="Shapiro H."/>
            <person name="Tanguay P."/>
            <person name="Tuskan G.A."/>
            <person name="Henrissat B."/>
            <person name="Van de Peer Y."/>
            <person name="Rouze P."/>
            <person name="Ellis J.G."/>
            <person name="Dodds P.N."/>
            <person name="Schein J.E."/>
            <person name="Zhong S."/>
            <person name="Hamelin R.C."/>
            <person name="Grigoriev I.V."/>
            <person name="Szabo L.J."/>
            <person name="Martin F."/>
        </authorList>
    </citation>
    <scope>NUCLEOTIDE SEQUENCE [LARGE SCALE GENOMIC DNA]</scope>
    <source>
        <strain evidence="2">98AG31 / pathotype 3-4-7</strain>
    </source>
</reference>
<evidence type="ECO:0000313" key="2">
    <source>
        <dbReference type="Proteomes" id="UP000001072"/>
    </source>
</evidence>
<dbReference type="InParanoid" id="F4RH04"/>
<name>F4RH04_MELLP</name>
<proteinExistence type="predicted"/>
<evidence type="ECO:0000313" key="1">
    <source>
        <dbReference type="EMBL" id="EGG08220.1"/>
    </source>
</evidence>
<dbReference type="HOGENOM" id="CLU_1219926_0_0_1"/>